<accession>A0A9X2B8E7</accession>
<keyword evidence="2" id="KW-1185">Reference proteome</keyword>
<evidence type="ECO:0000313" key="1">
    <source>
        <dbReference type="EMBL" id="MCJ8209386.1"/>
    </source>
</evidence>
<organism evidence="1 2">
    <name type="scientific">Mucilaginibacter straminoryzae</name>
    <dbReference type="NCBI Taxonomy" id="2932774"/>
    <lineage>
        <taxon>Bacteria</taxon>
        <taxon>Pseudomonadati</taxon>
        <taxon>Bacteroidota</taxon>
        <taxon>Sphingobacteriia</taxon>
        <taxon>Sphingobacteriales</taxon>
        <taxon>Sphingobacteriaceae</taxon>
        <taxon>Mucilaginibacter</taxon>
    </lineage>
</organism>
<protein>
    <submittedName>
        <fullName evidence="1">Uncharacterized protein</fullName>
    </submittedName>
</protein>
<name>A0A9X2B8E7_9SPHI</name>
<proteinExistence type="predicted"/>
<evidence type="ECO:0000313" key="2">
    <source>
        <dbReference type="Proteomes" id="UP001139450"/>
    </source>
</evidence>
<dbReference type="RefSeq" id="WP_245129214.1">
    <property type="nucleotide sequence ID" value="NZ_JALJEJ010000002.1"/>
</dbReference>
<dbReference type="EMBL" id="JALJEJ010000002">
    <property type="protein sequence ID" value="MCJ8209386.1"/>
    <property type="molecule type" value="Genomic_DNA"/>
</dbReference>
<dbReference type="Proteomes" id="UP001139450">
    <property type="component" value="Unassembled WGS sequence"/>
</dbReference>
<comment type="caution">
    <text evidence="1">The sequence shown here is derived from an EMBL/GenBank/DDBJ whole genome shotgun (WGS) entry which is preliminary data.</text>
</comment>
<dbReference type="AlphaFoldDB" id="A0A9X2B8E7"/>
<sequence length="60" mass="6579">MQLAKVDITGLKTVKNYAASNSVTTAYIYKLIKASKLEAVTIDGVIFIDAVKYPTIRNSK</sequence>
<reference evidence="1" key="1">
    <citation type="submission" date="2022-04" db="EMBL/GenBank/DDBJ databases">
        <title>Mucilaginibacter sp. RS28 isolated from freshwater.</title>
        <authorList>
            <person name="Ko S.-R."/>
        </authorList>
    </citation>
    <scope>NUCLEOTIDE SEQUENCE</scope>
    <source>
        <strain evidence="1">RS28</strain>
    </source>
</reference>
<gene>
    <name evidence="1" type="ORF">MUY27_06670</name>
</gene>